<evidence type="ECO:0000313" key="3">
    <source>
        <dbReference type="Proteomes" id="UP000321525"/>
    </source>
</evidence>
<sequence length="243" mass="27812">MKKISQRLQKIDSMVNIHYQNIWDCCCDHGLLGLTLLKRQAADTIHFVDIVPSLTTHLESLLQKHFSADDYIQAWQVHCIDVAKLPLTRQNKQLVIIAGVGGELLISFIESIITNFKQNTLINPTSEIEFIVCPVHYNYSVRQTLIAHHCTLLDECIVTENKRCYEVIHVKKHFGVSADIDNPLKKISPTGDVMWDLSIKSHQQYLATTIKHYQRMLQSTNDSDKKSINNIIEQYSALITSLK</sequence>
<dbReference type="GO" id="GO:0032259">
    <property type="term" value="P:methylation"/>
    <property type="evidence" value="ECO:0007669"/>
    <property type="project" value="UniProtKB-KW"/>
</dbReference>
<dbReference type="SUPFAM" id="SSF53335">
    <property type="entry name" value="S-adenosyl-L-methionine-dependent methyltransferases"/>
    <property type="match status" value="1"/>
</dbReference>
<dbReference type="Proteomes" id="UP000321917">
    <property type="component" value="Unassembled WGS sequence"/>
</dbReference>
<comment type="caution">
    <text evidence="2">The sequence shown here is derived from an EMBL/GenBank/DDBJ whole genome shotgun (WGS) entry which is preliminary data.</text>
</comment>
<keyword evidence="3" id="KW-1185">Reference proteome</keyword>
<dbReference type="PANTHER" id="PTHR38451">
    <property type="entry name" value="TRNA (ADENINE(22)-N(1))-METHYLTRANSFERASE"/>
    <property type="match status" value="1"/>
</dbReference>
<gene>
    <name evidence="1" type="ORF">ESZ26_03880</name>
    <name evidence="2" type="ORF">ESZ27_03135</name>
</gene>
<protein>
    <submittedName>
        <fullName evidence="2">SAM-dependent methyltransferase</fullName>
    </submittedName>
</protein>
<accession>A0A5C6QNJ5</accession>
<evidence type="ECO:0000313" key="4">
    <source>
        <dbReference type="Proteomes" id="UP000321917"/>
    </source>
</evidence>
<reference evidence="2 4" key="1">
    <citation type="submission" date="2019-07" db="EMBL/GenBank/DDBJ databases">
        <title>Genomes of sea-ice associated Colwellia species.</title>
        <authorList>
            <person name="Bowman J.P."/>
        </authorList>
    </citation>
    <scope>NUCLEOTIDE SEQUENCE [LARGE SCALE GENOMIC DNA]</scope>
    <source>
        <strain evidence="1 3">ACAM 607</strain>
        <strain evidence="2 4">IC036</strain>
    </source>
</reference>
<dbReference type="OrthoDB" id="6862131at2"/>
<evidence type="ECO:0000313" key="1">
    <source>
        <dbReference type="EMBL" id="TWX62122.1"/>
    </source>
</evidence>
<dbReference type="Gene3D" id="3.40.50.150">
    <property type="entry name" value="Vaccinia Virus protein VP39"/>
    <property type="match status" value="1"/>
</dbReference>
<dbReference type="Proteomes" id="UP000321525">
    <property type="component" value="Unassembled WGS sequence"/>
</dbReference>
<dbReference type="Pfam" id="PF12847">
    <property type="entry name" value="Methyltransf_18"/>
    <property type="match status" value="1"/>
</dbReference>
<dbReference type="PIRSF" id="PIRSF028234">
    <property type="entry name" value="UCP028234"/>
    <property type="match status" value="1"/>
</dbReference>
<dbReference type="RefSeq" id="WP_146798212.1">
    <property type="nucleotide sequence ID" value="NZ_VOLP01000005.1"/>
</dbReference>
<dbReference type="AlphaFoldDB" id="A0A5C6QNJ5"/>
<keyword evidence="2" id="KW-0808">Transferase</keyword>
<dbReference type="InterPro" id="IPR016876">
    <property type="entry name" value="UCP028234"/>
</dbReference>
<name>A0A5C6QNJ5_9GAMM</name>
<keyword evidence="2" id="KW-0489">Methyltransferase</keyword>
<dbReference type="PANTHER" id="PTHR38451:SF1">
    <property type="entry name" value="TRNA (ADENINE(22)-N(1))-METHYLTRANSFERASE"/>
    <property type="match status" value="1"/>
</dbReference>
<dbReference type="EMBL" id="VOLQ01000004">
    <property type="protein sequence ID" value="TWX70524.1"/>
    <property type="molecule type" value="Genomic_DNA"/>
</dbReference>
<dbReference type="GO" id="GO:0008168">
    <property type="term" value="F:methyltransferase activity"/>
    <property type="evidence" value="ECO:0007669"/>
    <property type="project" value="UniProtKB-KW"/>
</dbReference>
<proteinExistence type="predicted"/>
<dbReference type="EMBL" id="VOLR01000004">
    <property type="protein sequence ID" value="TWX62122.1"/>
    <property type="molecule type" value="Genomic_DNA"/>
</dbReference>
<dbReference type="InterPro" id="IPR029063">
    <property type="entry name" value="SAM-dependent_MTases_sf"/>
</dbReference>
<evidence type="ECO:0000313" key="2">
    <source>
        <dbReference type="EMBL" id="TWX70524.1"/>
    </source>
</evidence>
<organism evidence="2 4">
    <name type="scientific">Colwellia hornerae</name>
    <dbReference type="NCBI Taxonomy" id="89402"/>
    <lineage>
        <taxon>Bacteria</taxon>
        <taxon>Pseudomonadati</taxon>
        <taxon>Pseudomonadota</taxon>
        <taxon>Gammaproteobacteria</taxon>
        <taxon>Alteromonadales</taxon>
        <taxon>Colwelliaceae</taxon>
        <taxon>Colwellia</taxon>
    </lineage>
</organism>